<evidence type="ECO:0000256" key="1">
    <source>
        <dbReference type="ARBA" id="ARBA00004123"/>
    </source>
</evidence>
<evidence type="ECO:0000256" key="7">
    <source>
        <dbReference type="RuleBase" id="RU004020"/>
    </source>
</evidence>
<keyword evidence="3" id="KW-0805">Transcription regulation</keyword>
<dbReference type="SUPFAM" id="SSF46785">
    <property type="entry name" value="Winged helix' DNA-binding domain"/>
    <property type="match status" value="1"/>
</dbReference>
<dbReference type="FunFam" id="1.10.10.10:FF:000349">
    <property type="entry name" value="Heat shock transcription factor, Y-linked"/>
    <property type="match status" value="1"/>
</dbReference>
<reference evidence="9" key="2">
    <citation type="submission" date="2025-08" db="UniProtKB">
        <authorList>
            <consortium name="Ensembl"/>
        </authorList>
    </citation>
    <scope>IDENTIFICATION</scope>
</reference>
<dbReference type="PANTHER" id="PTHR10015:SF336">
    <property type="entry name" value="HEAT SHOCK TRANSCRIPTION FACTOR, Y-LINKED"/>
    <property type="match status" value="1"/>
</dbReference>
<dbReference type="GO" id="GO:0043565">
    <property type="term" value="F:sequence-specific DNA binding"/>
    <property type="evidence" value="ECO:0007669"/>
    <property type="project" value="InterPro"/>
</dbReference>
<dbReference type="Pfam" id="PF00447">
    <property type="entry name" value="HSF_DNA-bind"/>
    <property type="match status" value="1"/>
</dbReference>
<dbReference type="GeneTree" id="ENSGT00940000157452"/>
<sequence length="212" mass="24187">MEDERDIRNGSDRHKAKPAGKDNRLLPLCFPEKLWKMLESDQFRSIWWSEGGKCVAINKDLFEVEVLGRGVCQRVFNTQHIRSVIRQLNLYGFTKVQQDFERSASLPEFLAEEAAASAHSQVLYYYNPRFNRAHPWLLGTCKRRAALKQKGLCAAGLDERPLQKPRGSVWRDMQVSAEAHPSPLAAAPMLLEPPGALIDIKSNRVDNKLFEQ</sequence>
<evidence type="ECO:0000259" key="8">
    <source>
        <dbReference type="SMART" id="SM00415"/>
    </source>
</evidence>
<accession>H0Z6M8</accession>
<comment type="subcellular location">
    <subcellularLocation>
        <location evidence="1">Nucleus</location>
    </subcellularLocation>
</comment>
<dbReference type="GO" id="GO:0003700">
    <property type="term" value="F:DNA-binding transcription factor activity"/>
    <property type="evidence" value="ECO:0007669"/>
    <property type="project" value="InterPro"/>
</dbReference>
<evidence type="ECO:0000256" key="3">
    <source>
        <dbReference type="ARBA" id="ARBA00023015"/>
    </source>
</evidence>
<dbReference type="PANTHER" id="PTHR10015">
    <property type="entry name" value="HEAT SHOCK TRANSCRIPTION FACTOR"/>
    <property type="match status" value="1"/>
</dbReference>
<organism evidence="9 10">
    <name type="scientific">Taeniopygia guttata</name>
    <name type="common">Zebra finch</name>
    <name type="synonym">Poephila guttata</name>
    <dbReference type="NCBI Taxonomy" id="59729"/>
    <lineage>
        <taxon>Eukaryota</taxon>
        <taxon>Metazoa</taxon>
        <taxon>Chordata</taxon>
        <taxon>Craniata</taxon>
        <taxon>Vertebrata</taxon>
        <taxon>Euteleostomi</taxon>
        <taxon>Archelosauria</taxon>
        <taxon>Archosauria</taxon>
        <taxon>Dinosauria</taxon>
        <taxon>Saurischia</taxon>
        <taxon>Theropoda</taxon>
        <taxon>Coelurosauria</taxon>
        <taxon>Aves</taxon>
        <taxon>Neognathae</taxon>
        <taxon>Neoaves</taxon>
        <taxon>Telluraves</taxon>
        <taxon>Australaves</taxon>
        <taxon>Passeriformes</taxon>
        <taxon>Passeroidea</taxon>
        <taxon>Estrildidae</taxon>
        <taxon>Estrildinae</taxon>
        <taxon>Taeniopygia</taxon>
    </lineage>
</organism>
<dbReference type="InterPro" id="IPR036390">
    <property type="entry name" value="WH_DNA-bd_sf"/>
</dbReference>
<evidence type="ECO:0000256" key="2">
    <source>
        <dbReference type="ARBA" id="ARBA00006403"/>
    </source>
</evidence>
<reference evidence="9" key="3">
    <citation type="submission" date="2025-09" db="UniProtKB">
        <authorList>
            <consortium name="Ensembl"/>
        </authorList>
    </citation>
    <scope>IDENTIFICATION</scope>
</reference>
<dbReference type="SMART" id="SM00415">
    <property type="entry name" value="HSF"/>
    <property type="match status" value="1"/>
</dbReference>
<evidence type="ECO:0000313" key="10">
    <source>
        <dbReference type="Proteomes" id="UP000007754"/>
    </source>
</evidence>
<evidence type="ECO:0000256" key="6">
    <source>
        <dbReference type="ARBA" id="ARBA00023242"/>
    </source>
</evidence>
<keyword evidence="5" id="KW-0804">Transcription</keyword>
<dbReference type="OMA" id="FNRAHPW"/>
<reference evidence="9 10" key="1">
    <citation type="journal article" date="2010" name="Nature">
        <title>The genome of a songbird.</title>
        <authorList>
            <person name="Warren W.C."/>
            <person name="Clayton D.F."/>
            <person name="Ellegren H."/>
            <person name="Arnold A.P."/>
            <person name="Hillier L.W."/>
            <person name="Kunstner A."/>
            <person name="Searle S."/>
            <person name="White S."/>
            <person name="Vilella A.J."/>
            <person name="Fairley S."/>
            <person name="Heger A."/>
            <person name="Kong L."/>
            <person name="Ponting C.P."/>
            <person name="Jarvis E.D."/>
            <person name="Mello C.V."/>
            <person name="Minx P."/>
            <person name="Lovell P."/>
            <person name="Velho T.A."/>
            <person name="Ferris M."/>
            <person name="Balakrishnan C.N."/>
            <person name="Sinha S."/>
            <person name="Blatti C."/>
            <person name="London S.E."/>
            <person name="Li Y."/>
            <person name="Lin Y.C."/>
            <person name="George J."/>
            <person name="Sweedler J."/>
            <person name="Southey B."/>
            <person name="Gunaratne P."/>
            <person name="Watson M."/>
            <person name="Nam K."/>
            <person name="Backstrom N."/>
            <person name="Smeds L."/>
            <person name="Nabholz B."/>
            <person name="Itoh Y."/>
            <person name="Whitney O."/>
            <person name="Pfenning A.R."/>
            <person name="Howard J."/>
            <person name="Volker M."/>
            <person name="Skinner B.M."/>
            <person name="Griffin D.K."/>
            <person name="Ye L."/>
            <person name="McLaren W.M."/>
            <person name="Flicek P."/>
            <person name="Quesada V."/>
            <person name="Velasco G."/>
            <person name="Lopez-Otin C."/>
            <person name="Puente X.S."/>
            <person name="Olender T."/>
            <person name="Lancet D."/>
            <person name="Smit A.F."/>
            <person name="Hubley R."/>
            <person name="Konkel M.K."/>
            <person name="Walker J.A."/>
            <person name="Batzer M.A."/>
            <person name="Gu W."/>
            <person name="Pollock D.D."/>
            <person name="Chen L."/>
            <person name="Cheng Z."/>
            <person name="Eichler E.E."/>
            <person name="Stapley J."/>
            <person name="Slate J."/>
            <person name="Ekblom R."/>
            <person name="Birkhead T."/>
            <person name="Burke T."/>
            <person name="Burt D."/>
            <person name="Scharff C."/>
            <person name="Adam I."/>
            <person name="Richard H."/>
            <person name="Sultan M."/>
            <person name="Soldatov A."/>
            <person name="Lehrach H."/>
            <person name="Edwards S.V."/>
            <person name="Yang S.P."/>
            <person name="Li X."/>
            <person name="Graves T."/>
            <person name="Fulton L."/>
            <person name="Nelson J."/>
            <person name="Chinwalla A."/>
            <person name="Hou S."/>
            <person name="Mardis E.R."/>
            <person name="Wilson R.K."/>
        </authorList>
    </citation>
    <scope>NUCLEOTIDE SEQUENCE [LARGE SCALE GENOMIC DNA]</scope>
</reference>
<dbReference type="AlphaFoldDB" id="H0Z6M8"/>
<dbReference type="InterPro" id="IPR000232">
    <property type="entry name" value="HSF_DNA-bd"/>
</dbReference>
<dbReference type="Proteomes" id="UP000007754">
    <property type="component" value="Chromosome 12"/>
</dbReference>
<dbReference type="InterPro" id="IPR036388">
    <property type="entry name" value="WH-like_DNA-bd_sf"/>
</dbReference>
<protein>
    <recommendedName>
        <fullName evidence="8">HSF-type DNA-binding domain-containing protein</fullName>
    </recommendedName>
</protein>
<name>H0Z6M8_TAEGU</name>
<dbReference type="Gene3D" id="1.10.10.10">
    <property type="entry name" value="Winged helix-like DNA-binding domain superfamily/Winged helix DNA-binding domain"/>
    <property type="match status" value="1"/>
</dbReference>
<dbReference type="InParanoid" id="H0Z6M8"/>
<feature type="domain" description="HSF-type DNA-binding" evidence="8">
    <location>
        <begin position="26"/>
        <end position="144"/>
    </location>
</feature>
<evidence type="ECO:0000256" key="5">
    <source>
        <dbReference type="ARBA" id="ARBA00023163"/>
    </source>
</evidence>
<keyword evidence="6" id="KW-0539">Nucleus</keyword>
<evidence type="ECO:0000313" key="9">
    <source>
        <dbReference type="Ensembl" id="ENSTGUP00000006226.2"/>
    </source>
</evidence>
<keyword evidence="4" id="KW-0238">DNA-binding</keyword>
<gene>
    <name evidence="9" type="primary">LOC115496927</name>
</gene>
<dbReference type="HOGENOM" id="CLU_1869821_0_0_1"/>
<dbReference type="GO" id="GO:0005634">
    <property type="term" value="C:nucleus"/>
    <property type="evidence" value="ECO:0007669"/>
    <property type="project" value="UniProtKB-SubCell"/>
</dbReference>
<dbReference type="Ensembl" id="ENSTGUT00000006287.2">
    <property type="protein sequence ID" value="ENSTGUP00000006226.2"/>
    <property type="gene ID" value="ENSTGUG00000006065.2"/>
</dbReference>
<evidence type="ECO:0000256" key="4">
    <source>
        <dbReference type="ARBA" id="ARBA00023125"/>
    </source>
</evidence>
<comment type="similarity">
    <text evidence="2 7">Belongs to the HSF family.</text>
</comment>
<proteinExistence type="inferred from homology"/>
<keyword evidence="10" id="KW-1185">Reference proteome</keyword>